<comment type="caution">
    <text evidence="1">The sequence shown here is derived from an EMBL/GenBank/DDBJ whole genome shotgun (WGS) entry which is preliminary data.</text>
</comment>
<dbReference type="AlphaFoldDB" id="A0A7Y0LAU0"/>
<sequence>MFDHSIIDYEWKAQLHRSLGWVTARCDNRLVGFVNVAGDGGVHAFILDMIVALTGGAAASPRN</sequence>
<dbReference type="RefSeq" id="WP_169103231.1">
    <property type="nucleotide sequence ID" value="NZ_JABBVZ010000204.1"/>
</dbReference>
<dbReference type="Gene3D" id="3.40.630.30">
    <property type="match status" value="1"/>
</dbReference>
<proteinExistence type="predicted"/>
<dbReference type="EMBL" id="JABBVZ010000204">
    <property type="protein sequence ID" value="NMP25029.1"/>
    <property type="molecule type" value="Genomic_DNA"/>
</dbReference>
<gene>
    <name evidence="1" type="ORF">HIJ39_22240</name>
</gene>
<protein>
    <submittedName>
        <fullName evidence="1">Uncharacterized protein</fullName>
    </submittedName>
</protein>
<keyword evidence="2" id="KW-1185">Reference proteome</keyword>
<evidence type="ECO:0000313" key="1">
    <source>
        <dbReference type="EMBL" id="NMP25029.1"/>
    </source>
</evidence>
<evidence type="ECO:0000313" key="2">
    <source>
        <dbReference type="Proteomes" id="UP000533476"/>
    </source>
</evidence>
<dbReference type="Proteomes" id="UP000533476">
    <property type="component" value="Unassembled WGS sequence"/>
</dbReference>
<organism evidence="1 2">
    <name type="scientific">Sulfobacillus harzensis</name>
    <dbReference type="NCBI Taxonomy" id="2729629"/>
    <lineage>
        <taxon>Bacteria</taxon>
        <taxon>Bacillati</taxon>
        <taxon>Bacillota</taxon>
        <taxon>Clostridia</taxon>
        <taxon>Eubacteriales</taxon>
        <taxon>Clostridiales Family XVII. Incertae Sedis</taxon>
        <taxon>Sulfobacillus</taxon>
    </lineage>
</organism>
<accession>A0A7Y0LAU0</accession>
<reference evidence="1 2" key="1">
    <citation type="submission" date="2020-04" db="EMBL/GenBank/DDBJ databases">
        <authorList>
            <person name="Zhang R."/>
            <person name="Schippers A."/>
        </authorList>
    </citation>
    <scope>NUCLEOTIDE SEQUENCE [LARGE SCALE GENOMIC DNA]</scope>
    <source>
        <strain evidence="1 2">DSM 109850</strain>
    </source>
</reference>
<name>A0A7Y0LAU0_9FIRM</name>